<dbReference type="AlphaFoldDB" id="A0A382WF25"/>
<evidence type="ECO:0000313" key="1">
    <source>
        <dbReference type="EMBL" id="SVD56721.1"/>
    </source>
</evidence>
<gene>
    <name evidence="1" type="ORF">METZ01_LOCUS409575</name>
</gene>
<sequence>MIFIRIHTIENGASDGSRTHNLLHGKQMLYQLSYTRGKADSMGNWPLGKRILAFEIVNDHALATGLEDFFHKFHVQGMCLVGVLRGSVFKNKVQCDLIRLINHITMAAGHLAAMIMQHSGAGLEIFFSPSEELFGGIGDVRLGP</sequence>
<organism evidence="1">
    <name type="scientific">marine metagenome</name>
    <dbReference type="NCBI Taxonomy" id="408172"/>
    <lineage>
        <taxon>unclassified sequences</taxon>
        <taxon>metagenomes</taxon>
        <taxon>ecological metagenomes</taxon>
    </lineage>
</organism>
<proteinExistence type="predicted"/>
<dbReference type="EMBL" id="UINC01158917">
    <property type="protein sequence ID" value="SVD56721.1"/>
    <property type="molecule type" value="Genomic_DNA"/>
</dbReference>
<dbReference type="AntiFam" id="ANF00012">
    <property type="entry name" value="tRNA translation"/>
</dbReference>
<reference evidence="1" key="1">
    <citation type="submission" date="2018-05" db="EMBL/GenBank/DDBJ databases">
        <authorList>
            <person name="Lanie J.A."/>
            <person name="Ng W.-L."/>
            <person name="Kazmierczak K.M."/>
            <person name="Andrzejewski T.M."/>
            <person name="Davidsen T.M."/>
            <person name="Wayne K.J."/>
            <person name="Tettelin H."/>
            <person name="Glass J.I."/>
            <person name="Rusch D."/>
            <person name="Podicherti R."/>
            <person name="Tsui H.-C.T."/>
            <person name="Winkler M.E."/>
        </authorList>
    </citation>
    <scope>NUCLEOTIDE SEQUENCE</scope>
</reference>
<accession>A0A382WF25</accession>
<protein>
    <submittedName>
        <fullName evidence="1">Uncharacterized protein</fullName>
    </submittedName>
</protein>
<name>A0A382WF25_9ZZZZ</name>